<dbReference type="AlphaFoldDB" id="A0A183J2S4"/>
<organism evidence="3">
    <name type="scientific">Soboliphyme baturini</name>
    <dbReference type="NCBI Taxonomy" id="241478"/>
    <lineage>
        <taxon>Eukaryota</taxon>
        <taxon>Metazoa</taxon>
        <taxon>Ecdysozoa</taxon>
        <taxon>Nematoda</taxon>
        <taxon>Enoplea</taxon>
        <taxon>Dorylaimia</taxon>
        <taxon>Dioctophymatida</taxon>
        <taxon>Dioctophymatoidea</taxon>
        <taxon>Soboliphymatidae</taxon>
        <taxon>Soboliphyme</taxon>
    </lineage>
</organism>
<proteinExistence type="predicted"/>
<reference evidence="1 2" key="2">
    <citation type="submission" date="2018-11" db="EMBL/GenBank/DDBJ databases">
        <authorList>
            <consortium name="Pathogen Informatics"/>
        </authorList>
    </citation>
    <scope>NUCLEOTIDE SEQUENCE [LARGE SCALE GENOMIC DNA]</scope>
</reference>
<evidence type="ECO:0000313" key="2">
    <source>
        <dbReference type="Proteomes" id="UP000270296"/>
    </source>
</evidence>
<dbReference type="EMBL" id="UZAM01013717">
    <property type="protein sequence ID" value="VDP29620.1"/>
    <property type="molecule type" value="Genomic_DNA"/>
</dbReference>
<sequence>MEAYREKSHGMVEHRYRDQAVMIFVNYKGPVNCC</sequence>
<protein>
    <submittedName>
        <fullName evidence="3">DUF1330 domain-containing protein</fullName>
    </submittedName>
</protein>
<evidence type="ECO:0000313" key="3">
    <source>
        <dbReference type="WBParaSite" id="SBAD_0001053601-mRNA-1"/>
    </source>
</evidence>
<gene>
    <name evidence="1" type="ORF">SBAD_LOCUS10172</name>
</gene>
<name>A0A183J2S4_9BILA</name>
<reference evidence="3" key="1">
    <citation type="submission" date="2016-06" db="UniProtKB">
        <authorList>
            <consortium name="WormBaseParasite"/>
        </authorList>
    </citation>
    <scope>IDENTIFICATION</scope>
</reference>
<dbReference type="Proteomes" id="UP000270296">
    <property type="component" value="Unassembled WGS sequence"/>
</dbReference>
<dbReference type="WBParaSite" id="SBAD_0001053601-mRNA-1">
    <property type="protein sequence ID" value="SBAD_0001053601-mRNA-1"/>
    <property type="gene ID" value="SBAD_0001053601"/>
</dbReference>
<evidence type="ECO:0000313" key="1">
    <source>
        <dbReference type="EMBL" id="VDP29620.1"/>
    </source>
</evidence>
<accession>A0A183J2S4</accession>
<keyword evidence="2" id="KW-1185">Reference proteome</keyword>